<keyword evidence="3" id="KW-1185">Reference proteome</keyword>
<evidence type="ECO:0000256" key="1">
    <source>
        <dbReference type="SAM" id="SignalP"/>
    </source>
</evidence>
<dbReference type="EMBL" id="CP059735">
    <property type="protein sequence ID" value="WDD98819.1"/>
    <property type="molecule type" value="Genomic_DNA"/>
</dbReference>
<proteinExistence type="predicted"/>
<evidence type="ECO:0000313" key="3">
    <source>
        <dbReference type="Proteomes" id="UP000032568"/>
    </source>
</evidence>
<dbReference type="Proteomes" id="UP000032568">
    <property type="component" value="Chromosome"/>
</dbReference>
<reference evidence="2 3" key="2">
    <citation type="journal article" date="2022" name="Mar. Drugs">
        <title>Bioassay-Guided Fractionation Leads to the Detection of Cholic Acid Generated by the Rare Thalassomonas sp.</title>
        <authorList>
            <person name="Pheiffer F."/>
            <person name="Schneider Y.K."/>
            <person name="Hansen E.H."/>
            <person name="Andersen J.H."/>
            <person name="Isaksson J."/>
            <person name="Busche T."/>
            <person name="R C."/>
            <person name="Kalinowski J."/>
            <person name="Zyl L.V."/>
            <person name="Trindade M."/>
        </authorList>
    </citation>
    <scope>NUCLEOTIDE SEQUENCE [LARGE SCALE GENOMIC DNA]</scope>
    <source>
        <strain evidence="2 3">A5K-106</strain>
    </source>
</reference>
<evidence type="ECO:0000313" key="2">
    <source>
        <dbReference type="EMBL" id="WDD98819.1"/>
    </source>
</evidence>
<protein>
    <submittedName>
        <fullName evidence="2">Uncharacterized protein</fullName>
    </submittedName>
</protein>
<sequence>MFKIKFNNKALLAATVVALGVMASMPSQAATATYKLVKTSNLTNVNDAEGRWQFDGGYVYIGNTHVGYYTRKKRVSFGIPSSVNKSSMEMTIIWKWGNYNFTVQGSHYFGNGAEVGGVSATSAGFTYLEDATFAGNHNAITVTY</sequence>
<keyword evidence="1" id="KW-0732">Signal</keyword>
<reference evidence="2 3" key="1">
    <citation type="journal article" date="2015" name="Genome Announc.">
        <title>Draft Genome Sequences of Marine Isolates of Thalassomonas viridans and Thalassomonas actiniarum.</title>
        <authorList>
            <person name="Olonade I."/>
            <person name="van Zyl L.J."/>
            <person name="Trindade M."/>
        </authorList>
    </citation>
    <scope>NUCLEOTIDE SEQUENCE [LARGE SCALE GENOMIC DNA]</scope>
    <source>
        <strain evidence="2 3">A5K-106</strain>
    </source>
</reference>
<dbReference type="AlphaFoldDB" id="A0AAE9YR81"/>
<dbReference type="KEGG" id="tact:SG35_026920"/>
<feature type="signal peptide" evidence="1">
    <location>
        <begin position="1"/>
        <end position="29"/>
    </location>
</feature>
<name>A0AAE9YR81_9GAMM</name>
<gene>
    <name evidence="2" type="ORF">SG35_026920</name>
</gene>
<organism evidence="2 3">
    <name type="scientific">Thalassomonas actiniarum</name>
    <dbReference type="NCBI Taxonomy" id="485447"/>
    <lineage>
        <taxon>Bacteria</taxon>
        <taxon>Pseudomonadati</taxon>
        <taxon>Pseudomonadota</taxon>
        <taxon>Gammaproteobacteria</taxon>
        <taxon>Alteromonadales</taxon>
        <taxon>Colwelliaceae</taxon>
        <taxon>Thalassomonas</taxon>
    </lineage>
</organism>
<dbReference type="RefSeq" id="WP_044834213.1">
    <property type="nucleotide sequence ID" value="NZ_CP059735.1"/>
</dbReference>
<accession>A0AAE9YR81</accession>
<feature type="chain" id="PRO_5042133380" evidence="1">
    <location>
        <begin position="30"/>
        <end position="144"/>
    </location>
</feature>